<evidence type="ECO:0000259" key="1">
    <source>
        <dbReference type="Pfam" id="PF14111"/>
    </source>
</evidence>
<dbReference type="SUPFAM" id="SSF56219">
    <property type="entry name" value="DNase I-like"/>
    <property type="match status" value="1"/>
</dbReference>
<dbReference type="Proteomes" id="UP001454036">
    <property type="component" value="Unassembled WGS sequence"/>
</dbReference>
<feature type="domain" description="DUF4283" evidence="1">
    <location>
        <begin position="28"/>
        <end position="105"/>
    </location>
</feature>
<evidence type="ECO:0000313" key="3">
    <source>
        <dbReference type="Proteomes" id="UP001454036"/>
    </source>
</evidence>
<gene>
    <name evidence="2" type="ORF">LIER_25072</name>
</gene>
<dbReference type="InterPro" id="IPR040256">
    <property type="entry name" value="At4g02000-like"/>
</dbReference>
<reference evidence="2 3" key="1">
    <citation type="submission" date="2024-01" db="EMBL/GenBank/DDBJ databases">
        <title>The complete chloroplast genome sequence of Lithospermum erythrorhizon: insights into the phylogenetic relationship among Boraginaceae species and the maternal lineages of purple gromwells.</title>
        <authorList>
            <person name="Okada T."/>
            <person name="Watanabe K."/>
        </authorList>
    </citation>
    <scope>NUCLEOTIDE SEQUENCE [LARGE SCALE GENOMIC DNA]</scope>
</reference>
<dbReference type="AlphaFoldDB" id="A0AAV3R3F4"/>
<dbReference type="Pfam" id="PF14111">
    <property type="entry name" value="DUF4283"/>
    <property type="match status" value="1"/>
</dbReference>
<keyword evidence="3" id="KW-1185">Reference proteome</keyword>
<dbReference type="PANTHER" id="PTHR31286">
    <property type="entry name" value="GLYCINE-RICH CELL WALL STRUCTURAL PROTEIN 1.8-LIKE"/>
    <property type="match status" value="1"/>
</dbReference>
<comment type="caution">
    <text evidence="2">The sequence shown here is derived from an EMBL/GenBank/DDBJ whole genome shotgun (WGS) entry which is preliminary data.</text>
</comment>
<organism evidence="2 3">
    <name type="scientific">Lithospermum erythrorhizon</name>
    <name type="common">Purple gromwell</name>
    <name type="synonym">Lithospermum officinale var. erythrorhizon</name>
    <dbReference type="NCBI Taxonomy" id="34254"/>
    <lineage>
        <taxon>Eukaryota</taxon>
        <taxon>Viridiplantae</taxon>
        <taxon>Streptophyta</taxon>
        <taxon>Embryophyta</taxon>
        <taxon>Tracheophyta</taxon>
        <taxon>Spermatophyta</taxon>
        <taxon>Magnoliopsida</taxon>
        <taxon>eudicotyledons</taxon>
        <taxon>Gunneridae</taxon>
        <taxon>Pentapetalae</taxon>
        <taxon>asterids</taxon>
        <taxon>lamiids</taxon>
        <taxon>Boraginales</taxon>
        <taxon>Boraginaceae</taxon>
        <taxon>Boraginoideae</taxon>
        <taxon>Lithospermeae</taxon>
        <taxon>Lithospermum</taxon>
    </lineage>
</organism>
<evidence type="ECO:0000313" key="2">
    <source>
        <dbReference type="EMBL" id="GAA0170914.1"/>
    </source>
</evidence>
<sequence length="353" mass="39678">MDLTFITPNAEGSKPMVEMPTLVVMARAEKCRYTLIAYVLGFNPSLSNVERYARTRWPEYGIIKIHKMDKGFFVLQLISEEVKQALLEKGPWNFSRCPLILRLWEVEALIILSSRIGSPLYADKTTSEQSHLTYARVCVEVGVNNELIDEIVGVAIGRVIVAWNPSVYSVQALVCMAQHVLLEVQVSSGLKFLFSVVYGANLYIPRRSLWRSLMDANTQGRPWILAGDFNRICLVHLSLVVGPRLFKYHIFWQSHPSYAAVVEGCWQNSGGSGSPLDLVLRKLKSVKQHVLFSLPMEDDGQVVTEPQDVEKRIIKFYKALFGSKGPLTSVQSCIIRSTIVRSLPFDVSDSLVA</sequence>
<proteinExistence type="predicted"/>
<dbReference type="InterPro" id="IPR025558">
    <property type="entry name" value="DUF4283"/>
</dbReference>
<protein>
    <recommendedName>
        <fullName evidence="1">DUF4283 domain-containing protein</fullName>
    </recommendedName>
</protein>
<dbReference type="PANTHER" id="PTHR31286:SF180">
    <property type="entry name" value="OS10G0362600 PROTEIN"/>
    <property type="match status" value="1"/>
</dbReference>
<accession>A0AAV3R3F4</accession>
<dbReference type="EMBL" id="BAABME010007450">
    <property type="protein sequence ID" value="GAA0170914.1"/>
    <property type="molecule type" value="Genomic_DNA"/>
</dbReference>
<dbReference type="InterPro" id="IPR036691">
    <property type="entry name" value="Endo/exonu/phosph_ase_sf"/>
</dbReference>
<name>A0AAV3R3F4_LITER</name>